<comment type="caution">
    <text evidence="1">The sequence shown here is derived from an EMBL/GenBank/DDBJ whole genome shotgun (WGS) entry which is preliminary data.</text>
</comment>
<keyword evidence="2" id="KW-1185">Reference proteome</keyword>
<dbReference type="Proteomes" id="UP001164539">
    <property type="component" value="Chromosome 1"/>
</dbReference>
<accession>A0ACC1YXE9</accession>
<sequence>MFTCICTKQMAEGGEEVEGARGSGTPSTKEAVKSLTAQIKDMALKFSGAYRQCKPCTGSSSYKKGQHPYPDYDLASEGGPYPYSSSSTPAWDFTSAGHHPASRSDTRFTGMFSGDGTPGGMESASDVVLDNEDEPKEWMAQVEPGVHITFVSLPNGGNDLKRIRFSREMFNKWQAQRWWGENYDRIMELYNVQRFNRQALHTPPRSEDEPHRDSFYRESPMAPSVNKEWTPRNYYKPSGSKGYLPPDHLDQGSSNQHYSAGSSTYGAGGPRYEASMDASRTTTSSRDEPSVSVSNASEVETEWVEEDEPGVYITIRQLADGTRELRRVRFSRERFGEVNAKTWWEENRERIQAQYL</sequence>
<proteinExistence type="predicted"/>
<dbReference type="EMBL" id="CM051394">
    <property type="protein sequence ID" value="KAJ4728406.1"/>
    <property type="molecule type" value="Genomic_DNA"/>
</dbReference>
<name>A0ACC1YXE9_MELAZ</name>
<reference evidence="1 2" key="1">
    <citation type="journal article" date="2023" name="Science">
        <title>Complex scaffold remodeling in plant triterpene biosynthesis.</title>
        <authorList>
            <person name="De La Pena R."/>
            <person name="Hodgson H."/>
            <person name="Liu J.C."/>
            <person name="Stephenson M.J."/>
            <person name="Martin A.C."/>
            <person name="Owen C."/>
            <person name="Harkess A."/>
            <person name="Leebens-Mack J."/>
            <person name="Jimenez L.E."/>
            <person name="Osbourn A."/>
            <person name="Sattely E.S."/>
        </authorList>
    </citation>
    <scope>NUCLEOTIDE SEQUENCE [LARGE SCALE GENOMIC DNA]</scope>
    <source>
        <strain evidence="2">cv. JPN11</strain>
        <tissue evidence="1">Leaf</tissue>
    </source>
</reference>
<protein>
    <submittedName>
        <fullName evidence="1">Protein BREVIS RADIX-like</fullName>
    </submittedName>
</protein>
<gene>
    <name evidence="1" type="ORF">OWV82_001343</name>
</gene>
<organism evidence="1 2">
    <name type="scientific">Melia azedarach</name>
    <name type="common">Chinaberry tree</name>
    <dbReference type="NCBI Taxonomy" id="155640"/>
    <lineage>
        <taxon>Eukaryota</taxon>
        <taxon>Viridiplantae</taxon>
        <taxon>Streptophyta</taxon>
        <taxon>Embryophyta</taxon>
        <taxon>Tracheophyta</taxon>
        <taxon>Spermatophyta</taxon>
        <taxon>Magnoliopsida</taxon>
        <taxon>eudicotyledons</taxon>
        <taxon>Gunneridae</taxon>
        <taxon>Pentapetalae</taxon>
        <taxon>rosids</taxon>
        <taxon>malvids</taxon>
        <taxon>Sapindales</taxon>
        <taxon>Meliaceae</taxon>
        <taxon>Melia</taxon>
    </lineage>
</organism>
<evidence type="ECO:0000313" key="2">
    <source>
        <dbReference type="Proteomes" id="UP001164539"/>
    </source>
</evidence>
<evidence type="ECO:0000313" key="1">
    <source>
        <dbReference type="EMBL" id="KAJ4728406.1"/>
    </source>
</evidence>